<dbReference type="SUPFAM" id="SSF55166">
    <property type="entry name" value="Hedgehog/DD-peptidase"/>
    <property type="match status" value="1"/>
</dbReference>
<dbReference type="InterPro" id="IPR036779">
    <property type="entry name" value="LysM_dom_sf"/>
</dbReference>
<evidence type="ECO:0000313" key="4">
    <source>
        <dbReference type="Proteomes" id="UP000325778"/>
    </source>
</evidence>
<protein>
    <submittedName>
        <fullName evidence="3">LysM peptidoglycan-binding domain-containing protein</fullName>
    </submittedName>
</protein>
<evidence type="ECO:0000259" key="2">
    <source>
        <dbReference type="PROSITE" id="PS51782"/>
    </source>
</evidence>
<dbReference type="Gene3D" id="3.10.350.10">
    <property type="entry name" value="LysM domain"/>
    <property type="match status" value="2"/>
</dbReference>
<feature type="compositionally biased region" description="Basic and acidic residues" evidence="1">
    <location>
        <begin position="236"/>
        <end position="246"/>
    </location>
</feature>
<dbReference type="CDD" id="cd14845">
    <property type="entry name" value="L-Ala-D-Glu_peptidase_like"/>
    <property type="match status" value="1"/>
</dbReference>
<dbReference type="PANTHER" id="PTHR33734">
    <property type="entry name" value="LYSM DOMAIN-CONTAINING GPI-ANCHORED PROTEIN 2"/>
    <property type="match status" value="1"/>
</dbReference>
<dbReference type="Gene3D" id="3.30.1380.10">
    <property type="match status" value="1"/>
</dbReference>
<dbReference type="GO" id="GO:0008233">
    <property type="term" value="F:peptidase activity"/>
    <property type="evidence" value="ECO:0007669"/>
    <property type="project" value="InterPro"/>
</dbReference>
<organism evidence="3 4">
    <name type="scientific">Acinetobacter nosocomialis</name>
    <dbReference type="NCBI Taxonomy" id="106654"/>
    <lineage>
        <taxon>Bacteria</taxon>
        <taxon>Pseudomonadati</taxon>
        <taxon>Pseudomonadota</taxon>
        <taxon>Gammaproteobacteria</taxon>
        <taxon>Moraxellales</taxon>
        <taxon>Moraxellaceae</taxon>
        <taxon>Acinetobacter</taxon>
        <taxon>Acinetobacter calcoaceticus/baumannii complex</taxon>
    </lineage>
</organism>
<dbReference type="EMBL" id="CP045560">
    <property type="protein sequence ID" value="QGA44803.1"/>
    <property type="molecule type" value="Genomic_DNA"/>
</dbReference>
<dbReference type="SMART" id="SM00257">
    <property type="entry name" value="LysM"/>
    <property type="match status" value="2"/>
</dbReference>
<reference evidence="3 4" key="1">
    <citation type="journal article" date="2021" name="MSphere">
        <title>Complete Genome Sequencing of Acinetobacter baumannii AC1633 and Acinetobacter nosocomialis AC1530 Unveils a Large Multidrug-Resistant Plasmid Encoding the NDM-1 and OXA-58 Carbapenemases.</title>
        <authorList>
            <person name="Alattraqchi A.G."/>
            <person name="Mohd Rani F."/>
            <person name="A. Rahman N.I."/>
            <person name="Ismail S."/>
            <person name="Cleary D.W."/>
            <person name="Clarke S.C."/>
            <person name="Yeo C.C."/>
        </authorList>
    </citation>
    <scope>NUCLEOTIDE SEQUENCE [LARGE SCALE GENOMIC DNA]</scope>
    <source>
        <strain evidence="3 4">AC1530</strain>
    </source>
</reference>
<evidence type="ECO:0000313" key="3">
    <source>
        <dbReference type="EMBL" id="QGA44803.1"/>
    </source>
</evidence>
<dbReference type="InterPro" id="IPR039561">
    <property type="entry name" value="Peptidase_M15C"/>
</dbReference>
<dbReference type="InterPro" id="IPR018392">
    <property type="entry name" value="LysM"/>
</dbReference>
<dbReference type="RefSeq" id="WP_002052940.1">
    <property type="nucleotide sequence ID" value="NZ_BKIR01000001.1"/>
</dbReference>
<dbReference type="InterPro" id="IPR009045">
    <property type="entry name" value="Zn_M74/Hedgehog-like"/>
</dbReference>
<dbReference type="SUPFAM" id="SSF54106">
    <property type="entry name" value="LysM domain"/>
    <property type="match status" value="1"/>
</dbReference>
<dbReference type="PROSITE" id="PS51782">
    <property type="entry name" value="LYSM"/>
    <property type="match status" value="2"/>
</dbReference>
<dbReference type="Pfam" id="PF13539">
    <property type="entry name" value="Peptidase_M15_4"/>
    <property type="match status" value="1"/>
</dbReference>
<feature type="domain" description="LysM" evidence="2">
    <location>
        <begin position="107"/>
        <end position="151"/>
    </location>
</feature>
<dbReference type="Proteomes" id="UP000325778">
    <property type="component" value="Chromosome"/>
</dbReference>
<feature type="compositionally biased region" description="Low complexity" evidence="1">
    <location>
        <begin position="266"/>
        <end position="280"/>
    </location>
</feature>
<dbReference type="Pfam" id="PF01476">
    <property type="entry name" value="LysM"/>
    <property type="match status" value="2"/>
</dbReference>
<evidence type="ECO:0000256" key="1">
    <source>
        <dbReference type="SAM" id="MobiDB-lite"/>
    </source>
</evidence>
<feature type="domain" description="LysM" evidence="2">
    <location>
        <begin position="181"/>
        <end position="224"/>
    </location>
</feature>
<dbReference type="CDD" id="cd00118">
    <property type="entry name" value="LysM"/>
    <property type="match status" value="2"/>
</dbReference>
<feature type="region of interest" description="Disordered" evidence="1">
    <location>
        <begin position="152"/>
        <end position="171"/>
    </location>
</feature>
<sequence length="438" mass="48463">MDCLANIKFLDALGQPINGLAHQLWVGSSLISEFVTTANGESVWIKRPVGTVIDVRVRSIATGEYNSKVKIQLIGEKTIFTIRSPKVLLKGLKLTTKEVAQGGYVRSTYIVAEGDYLSRIAKDNNTTTDELIRINNLKNDQDIHAGQVLKIPTNKTEASSPAPENKLKPPVPQQYQAEKTKIIVAQRTDTLPLIAKLTGNSIDEIKKLNGLSDGKISQNQTIKVYDRQIKSTVPKPHTEKKKDENRPVTPPKVVQDASQNKEKTPVAKVSSSTSASSKVSAKNERAIARLHPQVRDLIRKFINEVYAKHQVQLVIVQDYRTYAQQDALYAKGRTTPGSIVTRARGGQSNHNFALAVDVFPLWEDGKLHMDAKSDAKNIQILRKVAPVGKSIGLEWGGDWKSIVDNPHFQLKTGKTMSQLRQLTKDAGGDPLKVVYNVK</sequence>
<dbReference type="PANTHER" id="PTHR33734:SF22">
    <property type="entry name" value="MEMBRANE-BOUND LYTIC MUREIN TRANSGLYCOSYLASE D"/>
    <property type="match status" value="1"/>
</dbReference>
<dbReference type="GO" id="GO:0008932">
    <property type="term" value="F:lytic endotransglycosylase activity"/>
    <property type="evidence" value="ECO:0007669"/>
    <property type="project" value="TreeGrafter"/>
</dbReference>
<proteinExistence type="predicted"/>
<feature type="region of interest" description="Disordered" evidence="1">
    <location>
        <begin position="227"/>
        <end position="280"/>
    </location>
</feature>
<gene>
    <name evidence="3" type="ORF">GD578_13650</name>
</gene>
<dbReference type="AlphaFoldDB" id="A0AB37CXW8"/>
<name>A0AB37CXW8_ACINO</name>
<accession>A0AB37CXW8</accession>